<keyword evidence="5 11" id="KW-0863">Zinc-finger</keyword>
<dbReference type="SMART" id="SM00249">
    <property type="entry name" value="PHD"/>
    <property type="match status" value="2"/>
</dbReference>
<dbReference type="PANTHER" id="PTHR13793:SF107">
    <property type="entry name" value="BROMODOMAIN-CONTAINING PROTEIN HOMOLOG"/>
    <property type="match status" value="1"/>
</dbReference>
<dbReference type="InterPro" id="IPR050701">
    <property type="entry name" value="Histone_Mod_Regulator"/>
</dbReference>
<evidence type="ECO:0000256" key="7">
    <source>
        <dbReference type="ARBA" id="ARBA00022990"/>
    </source>
</evidence>
<dbReference type="SUPFAM" id="SSF57903">
    <property type="entry name" value="FYVE/PHD zinc finger"/>
    <property type="match status" value="1"/>
</dbReference>
<dbReference type="Gene3D" id="3.30.40.10">
    <property type="entry name" value="Zinc/RING finger domain, C3HC4 (zinc finger)"/>
    <property type="match status" value="1"/>
</dbReference>
<feature type="compositionally biased region" description="Basic and acidic residues" evidence="12">
    <location>
        <begin position="799"/>
        <end position="809"/>
    </location>
</feature>
<evidence type="ECO:0000256" key="1">
    <source>
        <dbReference type="ARBA" id="ARBA00004123"/>
    </source>
</evidence>
<dbReference type="EMBL" id="JAPWTK010000050">
    <property type="protein sequence ID" value="KAJ8954241.1"/>
    <property type="molecule type" value="Genomic_DNA"/>
</dbReference>
<dbReference type="PROSITE" id="PS50812">
    <property type="entry name" value="PWWP"/>
    <property type="match status" value="1"/>
</dbReference>
<feature type="compositionally biased region" description="Polar residues" evidence="12">
    <location>
        <begin position="1015"/>
        <end position="1033"/>
    </location>
</feature>
<feature type="region of interest" description="Disordered" evidence="12">
    <location>
        <begin position="45"/>
        <end position="84"/>
    </location>
</feature>
<dbReference type="CDD" id="cd15572">
    <property type="entry name" value="PHD_BRPF"/>
    <property type="match status" value="1"/>
</dbReference>
<dbReference type="InterPro" id="IPR019787">
    <property type="entry name" value="Znf_PHD-finger"/>
</dbReference>
<dbReference type="Pfam" id="PF10513">
    <property type="entry name" value="EPL1"/>
    <property type="match status" value="1"/>
</dbReference>
<feature type="region of interest" description="Disordered" evidence="12">
    <location>
        <begin position="745"/>
        <end position="785"/>
    </location>
</feature>
<feature type="region of interest" description="Disordered" evidence="12">
    <location>
        <begin position="119"/>
        <end position="138"/>
    </location>
</feature>
<keyword evidence="3" id="KW-0479">Metal-binding</keyword>
<gene>
    <name evidence="17" type="ORF">NQ318_005837</name>
</gene>
<accession>A0AAV8YU48</accession>
<dbReference type="InterPro" id="IPR001965">
    <property type="entry name" value="Znf_PHD"/>
</dbReference>
<keyword evidence="18" id="KW-1185">Reference proteome</keyword>
<dbReference type="GO" id="GO:0008270">
    <property type="term" value="F:zinc ion binding"/>
    <property type="evidence" value="ECO:0007669"/>
    <property type="project" value="UniProtKB-KW"/>
</dbReference>
<dbReference type="PROSITE" id="PS00028">
    <property type="entry name" value="ZINC_FINGER_C2H2_1"/>
    <property type="match status" value="1"/>
</dbReference>
<dbReference type="Gene3D" id="1.20.920.10">
    <property type="entry name" value="Bromodomain-like"/>
    <property type="match status" value="1"/>
</dbReference>
<feature type="compositionally biased region" description="Basic residues" evidence="12">
    <location>
        <begin position="63"/>
        <end position="73"/>
    </location>
</feature>
<dbReference type="PROSITE" id="PS51805">
    <property type="entry name" value="EPHD"/>
    <property type="match status" value="1"/>
</dbReference>
<dbReference type="InterPro" id="IPR018359">
    <property type="entry name" value="Bromodomain_CS"/>
</dbReference>
<dbReference type="SUPFAM" id="SSF63748">
    <property type="entry name" value="Tudor/PWWP/MBT"/>
    <property type="match status" value="1"/>
</dbReference>
<dbReference type="FunFam" id="3.30.40.10:FF:000008">
    <property type="entry name" value="Bromodomain containing 1, isoform CRA_a"/>
    <property type="match status" value="1"/>
</dbReference>
<evidence type="ECO:0000256" key="5">
    <source>
        <dbReference type="ARBA" id="ARBA00022771"/>
    </source>
</evidence>
<dbReference type="Pfam" id="PF13832">
    <property type="entry name" value="zf-HC5HC2H_2"/>
    <property type="match status" value="1"/>
</dbReference>
<dbReference type="CDD" id="cd15670">
    <property type="entry name" value="ePHD_BRPF"/>
    <property type="match status" value="1"/>
</dbReference>
<dbReference type="Gene3D" id="2.30.30.140">
    <property type="match status" value="1"/>
</dbReference>
<proteinExistence type="predicted"/>
<comment type="caution">
    <text evidence="17">The sequence shown here is derived from an EMBL/GenBank/DDBJ whole genome shotgun (WGS) entry which is preliminary data.</text>
</comment>
<keyword evidence="8 10" id="KW-0103">Bromodomain</keyword>
<keyword evidence="4" id="KW-0677">Repeat</keyword>
<dbReference type="InterPro" id="IPR013087">
    <property type="entry name" value="Znf_C2H2_type"/>
</dbReference>
<feature type="compositionally biased region" description="Basic and acidic residues" evidence="12">
    <location>
        <begin position="824"/>
        <end position="840"/>
    </location>
</feature>
<feature type="domain" description="PWWP" evidence="15">
    <location>
        <begin position="906"/>
        <end position="984"/>
    </location>
</feature>
<dbReference type="FunFam" id="2.30.30.140:FF:000008">
    <property type="entry name" value="Bromodomain containing 1, isoform CRA_b"/>
    <property type="match status" value="1"/>
</dbReference>
<dbReference type="InterPro" id="IPR036427">
    <property type="entry name" value="Bromodomain-like_sf"/>
</dbReference>
<evidence type="ECO:0000256" key="2">
    <source>
        <dbReference type="ARBA" id="ARBA00022553"/>
    </source>
</evidence>
<name>A0AAV8YU48_9CUCU</name>
<dbReference type="SMART" id="SM00293">
    <property type="entry name" value="PWWP"/>
    <property type="match status" value="1"/>
</dbReference>
<dbReference type="InterPro" id="IPR019542">
    <property type="entry name" value="Enhancer_polycomb-like_N"/>
</dbReference>
<evidence type="ECO:0000256" key="4">
    <source>
        <dbReference type="ARBA" id="ARBA00022737"/>
    </source>
</evidence>
<evidence type="ECO:0000259" key="15">
    <source>
        <dbReference type="PROSITE" id="PS50812"/>
    </source>
</evidence>
<comment type="subcellular location">
    <subcellularLocation>
        <location evidence="1">Nucleus</location>
    </subcellularLocation>
</comment>
<dbReference type="GO" id="GO:0005634">
    <property type="term" value="C:nucleus"/>
    <property type="evidence" value="ECO:0007669"/>
    <property type="project" value="UniProtKB-SubCell"/>
</dbReference>
<evidence type="ECO:0000259" key="16">
    <source>
        <dbReference type="PROSITE" id="PS51805"/>
    </source>
</evidence>
<dbReference type="Pfam" id="PF00855">
    <property type="entry name" value="PWWP"/>
    <property type="match status" value="1"/>
</dbReference>
<feature type="domain" description="Bromo" evidence="13">
    <location>
        <begin position="572"/>
        <end position="642"/>
    </location>
</feature>
<evidence type="ECO:0000256" key="8">
    <source>
        <dbReference type="ARBA" id="ARBA00023117"/>
    </source>
</evidence>
<sequence length="1044" mass="116824">MGIDFDILEHCRKVRADHGPPYTCPVEKCGRTYKSVCGLQYHLKSFDHNNPTPMPPTTPTTPKNKKGRNRVAKVKVPPTPNIPEPLTFEEAQKMVQFEVNGAACRWNITEAMDVVPKEDFSDEESTEVKTEPPPDPLPQLPIASYKELEDYNICDAPPRPNAYIRFIEKSTEELDGEVEYDVDEEDTTWLSLMNQKREASGLAAVSVDSLELLMDRLEKESYFQASVNGHTGAVVDDDAVCCICMDGECQNTNVILFCDMCNLAVHQDCYGVPYIPGGPVALQESPSRAVDCVLCPNQGGAFKQTDRGTWAHVVCALWIPEVRFANTVFLEPIDSIETIPAARWRLTCYVCKQKGVGACIQCHKSSCYSAFHVTCAQQAGLYMKMDTVKDGGDSQPVLVQKIAYCDTHAPADNSESKKDDSRKKMIQARKMLAKKRTSAPVILIPTIPPERIQEIGSLVTITKKSQFIQRLIAYWTLKRQFRNGVPLLRRLQSAQGGPRDSNTSNVDTIELCRQLKYWQCLRQDLERARLLCELVRKREKMKLEYTKVSEKCLNIKLKPLEASLRNVLDLIQAKDTNEIFSEPVDLEEVPDYTTVVTEPMDLSTMRKKLDEGHYPDLTAMEKDFDLMIANCLAYNNRDTVFYRAGIKMRDQCAVIFRQARKELEAVGLLNTDREVLAQNSTGAGGEESLASDIDKELEGLQGKTGPEVVIKLEDLLAKSQALKHGLARAKRVKLVRGELNRAKKSLAVHTDTDHTSQSDGDAENDSVDIKNSSANSGVSPSGVNRRTAVLFTKKAQAALKKEDKDKEESSVSPVKQKKKGKSRKSAESTPNRESKERDAVPDSFRVYRAGNRSSDDDNSDSDNSLSTCYSHSLSEIDSDEDSECSESTAISAADADGAAVGKELKPLQLVWAKCRGYPWYPALIIDPQMPKGYVHRGVPIPSPPQEVLDLSSNYTEQVFLVLFFDAKRTWQWLPADKLEILGLDLERDEAKANEPRKPTDRKAVKKAYENALQYQSQIGRPRTTTPYSVQILSNPDEDLARRVK</sequence>
<dbReference type="InterPro" id="IPR001487">
    <property type="entry name" value="Bromodomain"/>
</dbReference>
<dbReference type="InterPro" id="IPR034732">
    <property type="entry name" value="EPHD"/>
</dbReference>
<keyword evidence="2" id="KW-0597">Phosphoprotein</keyword>
<keyword evidence="9" id="KW-0539">Nucleus</keyword>
<dbReference type="PROSITE" id="PS50014">
    <property type="entry name" value="BROMODOMAIN_2"/>
    <property type="match status" value="1"/>
</dbReference>
<dbReference type="SMART" id="SM00297">
    <property type="entry name" value="BROMO"/>
    <property type="match status" value="1"/>
</dbReference>
<evidence type="ECO:0000313" key="18">
    <source>
        <dbReference type="Proteomes" id="UP001162162"/>
    </source>
</evidence>
<feature type="region of interest" description="Disordered" evidence="12">
    <location>
        <begin position="798"/>
        <end position="889"/>
    </location>
</feature>
<dbReference type="InterPro" id="IPR000313">
    <property type="entry name" value="PWWP_dom"/>
</dbReference>
<evidence type="ECO:0008006" key="19">
    <source>
        <dbReference type="Google" id="ProtNLM"/>
    </source>
</evidence>
<dbReference type="PROSITE" id="PS50157">
    <property type="entry name" value="ZINC_FINGER_C2H2_2"/>
    <property type="match status" value="1"/>
</dbReference>
<feature type="compositionally biased region" description="Polar residues" evidence="12">
    <location>
        <begin position="769"/>
        <end position="784"/>
    </location>
</feature>
<keyword evidence="7" id="KW-0007">Acetylation</keyword>
<dbReference type="PRINTS" id="PR00503">
    <property type="entry name" value="BROMODOMAIN"/>
</dbReference>
<feature type="region of interest" description="Disordered" evidence="12">
    <location>
        <begin position="1015"/>
        <end position="1044"/>
    </location>
</feature>
<feature type="domain" description="PHD-type" evidence="16">
    <location>
        <begin position="289"/>
        <end position="409"/>
    </location>
</feature>
<dbReference type="InterPro" id="IPR013083">
    <property type="entry name" value="Znf_RING/FYVE/PHD"/>
</dbReference>
<dbReference type="SUPFAM" id="SSF47370">
    <property type="entry name" value="Bromodomain"/>
    <property type="match status" value="1"/>
</dbReference>
<evidence type="ECO:0000256" key="3">
    <source>
        <dbReference type="ARBA" id="ARBA00022723"/>
    </source>
</evidence>
<dbReference type="AlphaFoldDB" id="A0AAV8YU48"/>
<dbReference type="Pfam" id="PF13831">
    <property type="entry name" value="PHD_2"/>
    <property type="match status" value="1"/>
</dbReference>
<protein>
    <recommendedName>
        <fullName evidence="19">Peregrin</fullName>
    </recommendedName>
</protein>
<dbReference type="CDD" id="cd05839">
    <property type="entry name" value="PWWP_BRPF"/>
    <property type="match status" value="1"/>
</dbReference>
<dbReference type="FunFam" id="3.30.40.10:FF:000007">
    <property type="entry name" value="Bromodomain containing 1, isoform CRA_b"/>
    <property type="match status" value="1"/>
</dbReference>
<evidence type="ECO:0000256" key="11">
    <source>
        <dbReference type="PROSITE-ProRule" id="PRU00042"/>
    </source>
</evidence>
<dbReference type="Pfam" id="PF00439">
    <property type="entry name" value="Bromodomain"/>
    <property type="match status" value="1"/>
</dbReference>
<keyword evidence="6" id="KW-0862">Zinc</keyword>
<organism evidence="17 18">
    <name type="scientific">Aromia moschata</name>
    <dbReference type="NCBI Taxonomy" id="1265417"/>
    <lineage>
        <taxon>Eukaryota</taxon>
        <taxon>Metazoa</taxon>
        <taxon>Ecdysozoa</taxon>
        <taxon>Arthropoda</taxon>
        <taxon>Hexapoda</taxon>
        <taxon>Insecta</taxon>
        <taxon>Pterygota</taxon>
        <taxon>Neoptera</taxon>
        <taxon>Endopterygota</taxon>
        <taxon>Coleoptera</taxon>
        <taxon>Polyphaga</taxon>
        <taxon>Cucujiformia</taxon>
        <taxon>Chrysomeloidea</taxon>
        <taxon>Cerambycidae</taxon>
        <taxon>Cerambycinae</taxon>
        <taxon>Callichromatini</taxon>
        <taxon>Aromia</taxon>
    </lineage>
</organism>
<dbReference type="Proteomes" id="UP001162162">
    <property type="component" value="Unassembled WGS sequence"/>
</dbReference>
<evidence type="ECO:0000256" key="12">
    <source>
        <dbReference type="SAM" id="MobiDB-lite"/>
    </source>
</evidence>
<reference evidence="17" key="1">
    <citation type="journal article" date="2023" name="Insect Mol. Biol.">
        <title>Genome sequencing provides insights into the evolution of gene families encoding plant cell wall-degrading enzymes in longhorned beetles.</title>
        <authorList>
            <person name="Shin N.R."/>
            <person name="Okamura Y."/>
            <person name="Kirsch R."/>
            <person name="Pauchet Y."/>
        </authorList>
    </citation>
    <scope>NUCLEOTIDE SEQUENCE</scope>
    <source>
        <strain evidence="17">AMC_N1</strain>
    </source>
</reference>
<dbReference type="PROSITE" id="PS00633">
    <property type="entry name" value="BROMODOMAIN_1"/>
    <property type="match status" value="1"/>
</dbReference>
<evidence type="ECO:0000256" key="9">
    <source>
        <dbReference type="ARBA" id="ARBA00023242"/>
    </source>
</evidence>
<evidence type="ECO:0000259" key="14">
    <source>
        <dbReference type="PROSITE" id="PS50157"/>
    </source>
</evidence>
<dbReference type="PANTHER" id="PTHR13793">
    <property type="entry name" value="PHD FINGER PROTEINS"/>
    <property type="match status" value="1"/>
</dbReference>
<evidence type="ECO:0000259" key="13">
    <source>
        <dbReference type="PROSITE" id="PS50014"/>
    </source>
</evidence>
<evidence type="ECO:0000313" key="17">
    <source>
        <dbReference type="EMBL" id="KAJ8954241.1"/>
    </source>
</evidence>
<dbReference type="GO" id="GO:0006357">
    <property type="term" value="P:regulation of transcription by RNA polymerase II"/>
    <property type="evidence" value="ECO:0007669"/>
    <property type="project" value="TreeGrafter"/>
</dbReference>
<dbReference type="InterPro" id="IPR011011">
    <property type="entry name" value="Znf_FYVE_PHD"/>
</dbReference>
<evidence type="ECO:0000256" key="6">
    <source>
        <dbReference type="ARBA" id="ARBA00022833"/>
    </source>
</evidence>
<feature type="domain" description="C2H2-type" evidence="14">
    <location>
        <begin position="22"/>
        <end position="53"/>
    </location>
</feature>
<evidence type="ECO:0000256" key="10">
    <source>
        <dbReference type="PROSITE-ProRule" id="PRU00035"/>
    </source>
</evidence>